<protein>
    <submittedName>
        <fullName evidence="9">Cell division control protein 6 homolog</fullName>
    </submittedName>
</protein>
<feature type="domain" description="Cdc6 C-terminal" evidence="7">
    <location>
        <begin position="743"/>
        <end position="823"/>
    </location>
</feature>
<dbReference type="InterPro" id="IPR036390">
    <property type="entry name" value="WH_DNA-bd_sf"/>
</dbReference>
<dbReference type="SUPFAM" id="SSF46785">
    <property type="entry name" value="Winged helix' DNA-binding domain"/>
    <property type="match status" value="1"/>
</dbReference>
<feature type="region of interest" description="Disordered" evidence="5">
    <location>
        <begin position="405"/>
        <end position="430"/>
    </location>
</feature>
<keyword evidence="4" id="KW-0131">Cell cycle</keyword>
<feature type="compositionally biased region" description="Low complexity" evidence="5">
    <location>
        <begin position="145"/>
        <end position="155"/>
    </location>
</feature>
<name>A0A8B7P305_HYAAZ</name>
<dbReference type="SMART" id="SM00382">
    <property type="entry name" value="AAA"/>
    <property type="match status" value="1"/>
</dbReference>
<dbReference type="CDD" id="cd00009">
    <property type="entry name" value="AAA"/>
    <property type="match status" value="1"/>
</dbReference>
<dbReference type="GO" id="GO:0003688">
    <property type="term" value="F:DNA replication origin binding"/>
    <property type="evidence" value="ECO:0007669"/>
    <property type="project" value="TreeGrafter"/>
</dbReference>
<evidence type="ECO:0000259" key="6">
    <source>
        <dbReference type="SMART" id="SM00382"/>
    </source>
</evidence>
<feature type="compositionally biased region" description="Basic residues" evidence="5">
    <location>
        <begin position="45"/>
        <end position="55"/>
    </location>
</feature>
<dbReference type="Gene3D" id="3.40.50.300">
    <property type="entry name" value="P-loop containing nucleotide triphosphate hydrolases"/>
    <property type="match status" value="1"/>
</dbReference>
<feature type="domain" description="AAA+ ATPase" evidence="6">
    <location>
        <begin position="481"/>
        <end position="630"/>
    </location>
</feature>
<dbReference type="SUPFAM" id="SSF52540">
    <property type="entry name" value="P-loop containing nucleoside triphosphate hydrolases"/>
    <property type="match status" value="1"/>
</dbReference>
<keyword evidence="2 9" id="KW-0132">Cell division</keyword>
<feature type="compositionally biased region" description="Low complexity" evidence="5">
    <location>
        <begin position="282"/>
        <end position="299"/>
    </location>
</feature>
<dbReference type="InterPro" id="IPR003593">
    <property type="entry name" value="AAA+_ATPase"/>
</dbReference>
<dbReference type="GO" id="GO:0005634">
    <property type="term" value="C:nucleus"/>
    <property type="evidence" value="ECO:0007669"/>
    <property type="project" value="TreeGrafter"/>
</dbReference>
<dbReference type="RefSeq" id="XP_018020494.1">
    <property type="nucleotide sequence ID" value="XM_018165005.2"/>
</dbReference>
<evidence type="ECO:0000256" key="1">
    <source>
        <dbReference type="ARBA" id="ARBA00006184"/>
    </source>
</evidence>
<evidence type="ECO:0000256" key="5">
    <source>
        <dbReference type="SAM" id="MobiDB-lite"/>
    </source>
</evidence>
<dbReference type="Proteomes" id="UP000694843">
    <property type="component" value="Unplaced"/>
</dbReference>
<dbReference type="Gene3D" id="1.10.8.60">
    <property type="match status" value="1"/>
</dbReference>
<proteinExistence type="inferred from homology"/>
<accession>A0A8B7P305</accession>
<dbReference type="GO" id="GO:0051301">
    <property type="term" value="P:cell division"/>
    <property type="evidence" value="ECO:0007669"/>
    <property type="project" value="UniProtKB-KW"/>
</dbReference>
<dbReference type="InterPro" id="IPR050311">
    <property type="entry name" value="ORC1/CDC6"/>
</dbReference>
<dbReference type="InterPro" id="IPR036388">
    <property type="entry name" value="WH-like_DNA-bd_sf"/>
</dbReference>
<evidence type="ECO:0000313" key="8">
    <source>
        <dbReference type="Proteomes" id="UP000694843"/>
    </source>
</evidence>
<reference evidence="9" key="1">
    <citation type="submission" date="2025-08" db="UniProtKB">
        <authorList>
            <consortium name="RefSeq"/>
        </authorList>
    </citation>
    <scope>IDENTIFICATION</scope>
    <source>
        <tissue evidence="9">Whole organism</tissue>
    </source>
</reference>
<evidence type="ECO:0000256" key="4">
    <source>
        <dbReference type="ARBA" id="ARBA00023306"/>
    </source>
</evidence>
<dbReference type="CTD" id="990"/>
<dbReference type="OrthoDB" id="1926878at2759"/>
<dbReference type="GO" id="GO:0033314">
    <property type="term" value="P:mitotic DNA replication checkpoint signaling"/>
    <property type="evidence" value="ECO:0007669"/>
    <property type="project" value="TreeGrafter"/>
</dbReference>
<evidence type="ECO:0000259" key="7">
    <source>
        <dbReference type="SMART" id="SM01074"/>
    </source>
</evidence>
<evidence type="ECO:0000313" key="9">
    <source>
        <dbReference type="RefSeq" id="XP_018020494.1"/>
    </source>
</evidence>
<dbReference type="AlphaFoldDB" id="A0A8B7P305"/>
<dbReference type="GO" id="GO:0006270">
    <property type="term" value="P:DNA replication initiation"/>
    <property type="evidence" value="ECO:0007669"/>
    <property type="project" value="TreeGrafter"/>
</dbReference>
<dbReference type="InterPro" id="IPR054425">
    <property type="entry name" value="Cdc6_ORC1-like_ATPase_lid"/>
</dbReference>
<feature type="region of interest" description="Disordered" evidence="5">
    <location>
        <begin position="1"/>
        <end position="103"/>
    </location>
</feature>
<dbReference type="InterPro" id="IPR015163">
    <property type="entry name" value="Cdc6_C"/>
</dbReference>
<evidence type="ECO:0000256" key="2">
    <source>
        <dbReference type="ARBA" id="ARBA00022618"/>
    </source>
</evidence>
<dbReference type="KEGG" id="hazt:108676853"/>
<feature type="region of interest" description="Disordered" evidence="5">
    <location>
        <begin position="279"/>
        <end position="299"/>
    </location>
</feature>
<dbReference type="PANTHER" id="PTHR10763:SF26">
    <property type="entry name" value="CELL DIVISION CONTROL PROTEIN 6 HOMOLOG"/>
    <property type="match status" value="1"/>
</dbReference>
<dbReference type="GO" id="GO:0016887">
    <property type="term" value="F:ATP hydrolysis activity"/>
    <property type="evidence" value="ECO:0007669"/>
    <property type="project" value="InterPro"/>
</dbReference>
<dbReference type="Pfam" id="PF22606">
    <property type="entry name" value="Cdc6-ORC-like_ATPase_lid"/>
    <property type="match status" value="1"/>
</dbReference>
<dbReference type="PANTHER" id="PTHR10763">
    <property type="entry name" value="CELL DIVISION CONTROL PROTEIN 6-RELATED"/>
    <property type="match status" value="1"/>
</dbReference>
<keyword evidence="3" id="KW-0235">DNA replication</keyword>
<keyword evidence="8" id="KW-1185">Reference proteome</keyword>
<gene>
    <name evidence="9" type="primary">LOC108676853</name>
</gene>
<dbReference type="Pfam" id="PF09079">
    <property type="entry name" value="WHD_Cdc6"/>
    <property type="match status" value="1"/>
</dbReference>
<dbReference type="InterPro" id="IPR049945">
    <property type="entry name" value="AAA_22"/>
</dbReference>
<dbReference type="CDD" id="cd08768">
    <property type="entry name" value="Cdc6_C"/>
    <property type="match status" value="1"/>
</dbReference>
<evidence type="ECO:0000256" key="3">
    <source>
        <dbReference type="ARBA" id="ARBA00022705"/>
    </source>
</evidence>
<sequence length="846" mass="92681">MPNSQALLNFPKRRTRSGMTKSPAHYSPSRSYLLVEPPITASRPSTRHAASKAKTRNTASAVYSIDSSSCDESPRKSFTAKVKSPKRKQHDASAPQDIYCSPIKSPRKNLQTISPIRLKAVSASTFMTVSKNNSKEKLSSIFSMDSSQNGSNASDSSDDEVDISCHDTPVKESFANGKKSVHTYHGEKENVAPRVPVPSPGSQATTPSTMSLRSSLSSPSALCMKLITLLSPVKQVQNDVKSISPLLTSREKMHTLKDLNSPRKLSGISRNLFCHDKENLGSSVSSKNSAEASPSSDSSSVVQLKKVQVQLSDVLVENSMYTPAVVKSPLKKGGFIHKLNETECVEVPSSPLKTPKKFTANLYKKETSIPEKESPMKIIAAANVQHPCSPLKKLIVTESILRRSPRKHCPLNSPSRPLLTPTKKTSTNGVSPLKLNQDKVFVYQAVRRALSHTMPELVGRDVEVATIKSFLQSCLQENQKRAGAMYISGAPGTGKTAALTRILETLPEIKGISPVWVNCMGLQGASAVFARISQELALPQQPTELKTLRALEKHFSKKGKSIVLVLDEADQLETRHQELLYTIFEWPALQSSRLVLLAIANRLDLTERVLPRLATAGNCAPERLHFPPYTKQQILDILTDRLHKSQVKWQDVIRPAALQLLAGKVASVAGDARRALDVCRRAVDTCSGSQQSTKGASTAPNATERVVDIATILKIFNEVYGSRVVTTIASAPAAFPLQQKILLCCLLLVHKHAKQKHTTMGKLQEIYSSVCAHRQLPSVDSSEFLSLCCNLQTRSLIDIGKSKDIRMAKVMLSLNPDEAERALADRELILQILEDREALGRLAKKN</sequence>
<feature type="compositionally biased region" description="Polar residues" evidence="5">
    <location>
        <begin position="56"/>
        <end position="71"/>
    </location>
</feature>
<dbReference type="Pfam" id="PF13401">
    <property type="entry name" value="AAA_22"/>
    <property type="match status" value="1"/>
</dbReference>
<comment type="similarity">
    <text evidence="1">Belongs to the CDC6/cdc18 family.</text>
</comment>
<dbReference type="Gene3D" id="1.10.10.10">
    <property type="entry name" value="Winged helix-like DNA-binding domain superfamily/Winged helix DNA-binding domain"/>
    <property type="match status" value="1"/>
</dbReference>
<dbReference type="SMART" id="SM01074">
    <property type="entry name" value="Cdc6_C"/>
    <property type="match status" value="1"/>
</dbReference>
<feature type="region of interest" description="Disordered" evidence="5">
    <location>
        <begin position="142"/>
        <end position="213"/>
    </location>
</feature>
<dbReference type="GeneID" id="108676853"/>
<dbReference type="InterPro" id="IPR027417">
    <property type="entry name" value="P-loop_NTPase"/>
</dbReference>
<dbReference type="FunFam" id="3.40.50.300:FF:000547">
    <property type="entry name" value="Cell division control protein"/>
    <property type="match status" value="1"/>
</dbReference>
<organism evidence="8 9">
    <name type="scientific">Hyalella azteca</name>
    <name type="common">Amphipod</name>
    <dbReference type="NCBI Taxonomy" id="294128"/>
    <lineage>
        <taxon>Eukaryota</taxon>
        <taxon>Metazoa</taxon>
        <taxon>Ecdysozoa</taxon>
        <taxon>Arthropoda</taxon>
        <taxon>Crustacea</taxon>
        <taxon>Multicrustacea</taxon>
        <taxon>Malacostraca</taxon>
        <taxon>Eumalacostraca</taxon>
        <taxon>Peracarida</taxon>
        <taxon>Amphipoda</taxon>
        <taxon>Senticaudata</taxon>
        <taxon>Talitrida</taxon>
        <taxon>Talitroidea</taxon>
        <taxon>Hyalellidae</taxon>
        <taxon>Hyalella</taxon>
    </lineage>
</organism>